<evidence type="ECO:0000256" key="4">
    <source>
        <dbReference type="ARBA" id="ARBA00023186"/>
    </source>
</evidence>
<dbReference type="GO" id="GO:0042274">
    <property type="term" value="P:ribosomal small subunit biogenesis"/>
    <property type="evidence" value="ECO:0007669"/>
    <property type="project" value="UniProtKB-UniRule"/>
</dbReference>
<accession>A0A0M4M2Q2</accession>
<evidence type="ECO:0000259" key="7">
    <source>
        <dbReference type="Pfam" id="PF05239"/>
    </source>
</evidence>
<comment type="function">
    <text evidence="5">An accessory protein needed during the final step in the assembly of 30S ribosomal subunit, possibly for assembly of the head region. Essential for efficient processing of 16S rRNA. May be needed both before and after RbfA during the maturation of 16S rRNA. It has affinity for free ribosomal 30S subunits but not for 70S ribosomes.</text>
</comment>
<dbReference type="PANTHER" id="PTHR33692">
    <property type="entry name" value="RIBOSOME MATURATION FACTOR RIMM"/>
    <property type="match status" value="1"/>
</dbReference>
<evidence type="ECO:0000313" key="8">
    <source>
        <dbReference type="EMBL" id="ALE03187.1"/>
    </source>
</evidence>
<dbReference type="HAMAP" id="MF_00014">
    <property type="entry name" value="Ribosome_mat_RimM"/>
    <property type="match status" value="1"/>
</dbReference>
<comment type="subcellular location">
    <subcellularLocation>
        <location evidence="5">Cytoplasm</location>
    </subcellularLocation>
</comment>
<dbReference type="PATRIC" id="fig|1318743.3.peg.384"/>
<proteinExistence type="inferred from homology"/>
<comment type="subunit">
    <text evidence="5">Binds ribosomal protein uS19.</text>
</comment>
<evidence type="ECO:0000256" key="2">
    <source>
        <dbReference type="ARBA" id="ARBA00022517"/>
    </source>
</evidence>
<dbReference type="InterPro" id="IPR009000">
    <property type="entry name" value="Transl_B-barrel_sf"/>
</dbReference>
<keyword evidence="4 5" id="KW-0143">Chaperone</keyword>
<dbReference type="SUPFAM" id="SSF50447">
    <property type="entry name" value="Translation proteins"/>
    <property type="match status" value="1"/>
</dbReference>
<dbReference type="InterPro" id="IPR036976">
    <property type="entry name" value="RimM_N_sf"/>
</dbReference>
<dbReference type="GO" id="GO:0005840">
    <property type="term" value="C:ribosome"/>
    <property type="evidence" value="ECO:0007669"/>
    <property type="project" value="InterPro"/>
</dbReference>
<keyword evidence="9" id="KW-1185">Reference proteome</keyword>
<comment type="domain">
    <text evidence="5">The PRC barrel domain binds ribosomal protein uS19.</text>
</comment>
<comment type="similarity">
    <text evidence="5">Belongs to the RimM family.</text>
</comment>
<sequence>MKQDNNKLNKAVCLAIIGAAHGVRGDVYIKALGNRPQQLGDYGTFYDETGYPYEIEAFSIQKKGVVIRFKGIKSRDDAEKLKGTHLYIERDKFANDLEKDEFYQVDLIGLRVYDEAGQILGEVSGFFNFGAGDLLEVHLGPCKKELIPFSKAAVPEISLSSGFLIVDRIAAGLSSD</sequence>
<dbReference type="EMBL" id="CP010401">
    <property type="protein sequence ID" value="ALE03187.1"/>
    <property type="molecule type" value="Genomic_DNA"/>
</dbReference>
<keyword evidence="2 5" id="KW-0690">Ribosome biogenesis</keyword>
<dbReference type="KEGG" id="banc:PU02_0373"/>
<keyword evidence="3 5" id="KW-0698">rRNA processing</keyword>
<dbReference type="AlphaFoldDB" id="A0A0M4M2Q2"/>
<dbReference type="Proteomes" id="UP000057213">
    <property type="component" value="Chromosome"/>
</dbReference>
<keyword evidence="1 5" id="KW-0963">Cytoplasm</keyword>
<name>A0A0M4M2Q2_9HYPH</name>
<dbReference type="InterPro" id="IPR027275">
    <property type="entry name" value="PRC-brl_dom"/>
</dbReference>
<dbReference type="InterPro" id="IPR011033">
    <property type="entry name" value="PRC_barrel-like_sf"/>
</dbReference>
<dbReference type="InterPro" id="IPR002676">
    <property type="entry name" value="RimM_N"/>
</dbReference>
<dbReference type="NCBIfam" id="TIGR02273">
    <property type="entry name" value="16S_RimM"/>
    <property type="match status" value="1"/>
</dbReference>
<evidence type="ECO:0000256" key="3">
    <source>
        <dbReference type="ARBA" id="ARBA00022552"/>
    </source>
</evidence>
<evidence type="ECO:0000256" key="5">
    <source>
        <dbReference type="HAMAP-Rule" id="MF_00014"/>
    </source>
</evidence>
<dbReference type="PANTHER" id="PTHR33692:SF1">
    <property type="entry name" value="RIBOSOME MATURATION FACTOR RIMM"/>
    <property type="match status" value="1"/>
</dbReference>
<evidence type="ECO:0000259" key="6">
    <source>
        <dbReference type="Pfam" id="PF01782"/>
    </source>
</evidence>
<dbReference type="SUPFAM" id="SSF50346">
    <property type="entry name" value="PRC-barrel domain"/>
    <property type="match status" value="1"/>
</dbReference>
<feature type="domain" description="PRC-barrel" evidence="7">
    <location>
        <begin position="100"/>
        <end position="170"/>
    </location>
</feature>
<dbReference type="Pfam" id="PF01782">
    <property type="entry name" value="RimM"/>
    <property type="match status" value="1"/>
</dbReference>
<feature type="domain" description="RimM N-terminal" evidence="6">
    <location>
        <begin position="14"/>
        <end position="91"/>
    </location>
</feature>
<dbReference type="RefSeq" id="WP_053943813.1">
    <property type="nucleotide sequence ID" value="NZ_CP010401.1"/>
</dbReference>
<evidence type="ECO:0000256" key="1">
    <source>
        <dbReference type="ARBA" id="ARBA00022490"/>
    </source>
</evidence>
<dbReference type="Pfam" id="PF05239">
    <property type="entry name" value="PRC"/>
    <property type="match status" value="1"/>
</dbReference>
<dbReference type="GO" id="GO:0043022">
    <property type="term" value="F:ribosome binding"/>
    <property type="evidence" value="ECO:0007669"/>
    <property type="project" value="InterPro"/>
</dbReference>
<evidence type="ECO:0000313" key="9">
    <source>
        <dbReference type="Proteomes" id="UP000057213"/>
    </source>
</evidence>
<dbReference type="GO" id="GO:0006364">
    <property type="term" value="P:rRNA processing"/>
    <property type="evidence" value="ECO:0007669"/>
    <property type="project" value="UniProtKB-UniRule"/>
</dbReference>
<gene>
    <name evidence="5" type="primary">rimM</name>
    <name evidence="8" type="ORF">PU02_0373</name>
</gene>
<dbReference type="STRING" id="1318743.PU02_0373"/>
<dbReference type="Gene3D" id="2.30.30.240">
    <property type="entry name" value="PRC-barrel domain"/>
    <property type="match status" value="1"/>
</dbReference>
<organism evidence="8 9">
    <name type="scientific">Bartonella ancashensis</name>
    <dbReference type="NCBI Taxonomy" id="1318743"/>
    <lineage>
        <taxon>Bacteria</taxon>
        <taxon>Pseudomonadati</taxon>
        <taxon>Pseudomonadota</taxon>
        <taxon>Alphaproteobacteria</taxon>
        <taxon>Hyphomicrobiales</taxon>
        <taxon>Bartonellaceae</taxon>
        <taxon>Bartonella</taxon>
    </lineage>
</organism>
<dbReference type="OrthoDB" id="9788191at2"/>
<dbReference type="InterPro" id="IPR011961">
    <property type="entry name" value="RimM"/>
</dbReference>
<dbReference type="GO" id="GO:0005737">
    <property type="term" value="C:cytoplasm"/>
    <property type="evidence" value="ECO:0007669"/>
    <property type="project" value="UniProtKB-SubCell"/>
</dbReference>
<dbReference type="Gene3D" id="2.40.30.60">
    <property type="entry name" value="RimM"/>
    <property type="match status" value="1"/>
</dbReference>
<reference evidence="8 9" key="1">
    <citation type="journal article" date="2015" name="Genome Announc.">
        <title>Complete Genome Sequence of Bartonella ancashensis Strain 20.00, Isolated from the Blood of a Patient with Verruga Peruana.</title>
        <authorList>
            <person name="Hang J."/>
            <person name="Mullins K.E."/>
            <person name="Clifford R.J."/>
            <person name="Onmus-Leone F."/>
            <person name="Yang Y."/>
            <person name="Jiang J."/>
            <person name="Leguia M."/>
            <person name="Kasper M.R."/>
            <person name="Maguina C."/>
            <person name="Lesho E.P."/>
            <person name="Jarman R.G."/>
            <person name="Richards A.L."/>
            <person name="Blazes D."/>
        </authorList>
    </citation>
    <scope>NUCLEOTIDE SEQUENCE [LARGE SCALE GENOMIC DNA]</scope>
    <source>
        <strain evidence="8 9">20.00</strain>
    </source>
</reference>
<protein>
    <recommendedName>
        <fullName evidence="5">Ribosome maturation factor RimM</fullName>
    </recommendedName>
</protein>